<dbReference type="SUPFAM" id="SSF56112">
    <property type="entry name" value="Protein kinase-like (PK-like)"/>
    <property type="match status" value="1"/>
</dbReference>
<comment type="catalytic activity">
    <reaction evidence="8">
        <text>L-seryl-[protein] + ATP = O-phospho-L-seryl-[protein] + ADP + H(+)</text>
        <dbReference type="Rhea" id="RHEA:17989"/>
        <dbReference type="Rhea" id="RHEA-COMP:9863"/>
        <dbReference type="Rhea" id="RHEA-COMP:11604"/>
        <dbReference type="ChEBI" id="CHEBI:15378"/>
        <dbReference type="ChEBI" id="CHEBI:29999"/>
        <dbReference type="ChEBI" id="CHEBI:30616"/>
        <dbReference type="ChEBI" id="CHEBI:83421"/>
        <dbReference type="ChEBI" id="CHEBI:456216"/>
        <dbReference type="EC" id="2.7.11.1"/>
    </reaction>
</comment>
<accession>A0A4Z0Z7N2</accession>
<sequence>MGDTTNLGTESQDGINSAKDGESKETEDDLYRYEDMPYILGDIEDVQLYRKGGHHPVHLGDVLNNQFEVVHKLGSSGFGLVWLCYDTLHSKWRAVKIMTANHSKGGREGKIYGGPIDKWRMGLDPHDAQTATDVKEFCFQVTQAVRFLHKSGICHGDLKPGNILVTVKGIDDMGKKEMLELIGQPECWEVETRSGDHPAPRGPEYIVQPPQEYWWENHMAGSIAIIDF</sequence>
<dbReference type="PROSITE" id="PS50011">
    <property type="entry name" value="PROTEIN_KINASE_DOM"/>
    <property type="match status" value="1"/>
</dbReference>
<keyword evidence="2" id="KW-0723">Serine/threonine-protein kinase</keyword>
<dbReference type="Gene3D" id="1.10.510.10">
    <property type="entry name" value="Transferase(Phosphotransferase) domain 1"/>
    <property type="match status" value="1"/>
</dbReference>
<evidence type="ECO:0000256" key="8">
    <source>
        <dbReference type="ARBA" id="ARBA00048679"/>
    </source>
</evidence>
<organism evidence="11 12">
    <name type="scientific">Xylaria hypoxylon</name>
    <dbReference type="NCBI Taxonomy" id="37992"/>
    <lineage>
        <taxon>Eukaryota</taxon>
        <taxon>Fungi</taxon>
        <taxon>Dikarya</taxon>
        <taxon>Ascomycota</taxon>
        <taxon>Pezizomycotina</taxon>
        <taxon>Sordariomycetes</taxon>
        <taxon>Xylariomycetidae</taxon>
        <taxon>Xylariales</taxon>
        <taxon>Xylariaceae</taxon>
        <taxon>Xylaria</taxon>
    </lineage>
</organism>
<keyword evidence="5" id="KW-0418">Kinase</keyword>
<comment type="catalytic activity">
    <reaction evidence="7">
        <text>L-threonyl-[protein] + ATP = O-phospho-L-threonyl-[protein] + ADP + H(+)</text>
        <dbReference type="Rhea" id="RHEA:46608"/>
        <dbReference type="Rhea" id="RHEA-COMP:11060"/>
        <dbReference type="Rhea" id="RHEA-COMP:11605"/>
        <dbReference type="ChEBI" id="CHEBI:15378"/>
        <dbReference type="ChEBI" id="CHEBI:30013"/>
        <dbReference type="ChEBI" id="CHEBI:30616"/>
        <dbReference type="ChEBI" id="CHEBI:61977"/>
        <dbReference type="ChEBI" id="CHEBI:456216"/>
        <dbReference type="EC" id="2.7.11.1"/>
    </reaction>
</comment>
<keyword evidence="4" id="KW-0547">Nucleotide-binding</keyword>
<dbReference type="GO" id="GO:0005737">
    <property type="term" value="C:cytoplasm"/>
    <property type="evidence" value="ECO:0007669"/>
    <property type="project" value="TreeGrafter"/>
</dbReference>
<gene>
    <name evidence="11" type="ORF">E0Z10_g440</name>
</gene>
<dbReference type="GO" id="GO:0000245">
    <property type="term" value="P:spliceosomal complex assembly"/>
    <property type="evidence" value="ECO:0007669"/>
    <property type="project" value="TreeGrafter"/>
</dbReference>
<evidence type="ECO:0000256" key="3">
    <source>
        <dbReference type="ARBA" id="ARBA00022679"/>
    </source>
</evidence>
<evidence type="ECO:0000256" key="5">
    <source>
        <dbReference type="ARBA" id="ARBA00022777"/>
    </source>
</evidence>
<evidence type="ECO:0000256" key="9">
    <source>
        <dbReference type="SAM" id="MobiDB-lite"/>
    </source>
</evidence>
<comment type="caution">
    <text evidence="11">The sequence shown here is derived from an EMBL/GenBank/DDBJ whole genome shotgun (WGS) entry which is preliminary data.</text>
</comment>
<evidence type="ECO:0000259" key="10">
    <source>
        <dbReference type="PROSITE" id="PS50011"/>
    </source>
</evidence>
<evidence type="ECO:0000256" key="7">
    <source>
        <dbReference type="ARBA" id="ARBA00047899"/>
    </source>
</evidence>
<feature type="region of interest" description="Disordered" evidence="9">
    <location>
        <begin position="1"/>
        <end position="27"/>
    </location>
</feature>
<keyword evidence="3" id="KW-0808">Transferase</keyword>
<dbReference type="Pfam" id="PF00069">
    <property type="entry name" value="Pkinase"/>
    <property type="match status" value="1"/>
</dbReference>
<dbReference type="EC" id="2.7.11.1" evidence="1"/>
<dbReference type="STRING" id="37992.A0A4Z0Z7N2"/>
<keyword evidence="12" id="KW-1185">Reference proteome</keyword>
<evidence type="ECO:0000256" key="4">
    <source>
        <dbReference type="ARBA" id="ARBA00022741"/>
    </source>
</evidence>
<dbReference type="GO" id="GO:0050684">
    <property type="term" value="P:regulation of mRNA processing"/>
    <property type="evidence" value="ECO:0007669"/>
    <property type="project" value="TreeGrafter"/>
</dbReference>
<feature type="compositionally biased region" description="Polar residues" evidence="9">
    <location>
        <begin position="1"/>
        <end position="15"/>
    </location>
</feature>
<dbReference type="PROSITE" id="PS00108">
    <property type="entry name" value="PROTEIN_KINASE_ST"/>
    <property type="match status" value="1"/>
</dbReference>
<dbReference type="InterPro" id="IPR008271">
    <property type="entry name" value="Ser/Thr_kinase_AS"/>
</dbReference>
<dbReference type="PANTHER" id="PTHR47634">
    <property type="entry name" value="PROTEIN KINASE DOMAIN-CONTAINING PROTEIN-RELATED"/>
    <property type="match status" value="1"/>
</dbReference>
<dbReference type="OrthoDB" id="5979581at2759"/>
<protein>
    <recommendedName>
        <fullName evidence="1">non-specific serine/threonine protein kinase</fullName>
        <ecNumber evidence="1">2.7.11.1</ecNumber>
    </recommendedName>
</protein>
<proteinExistence type="predicted"/>
<dbReference type="GO" id="GO:0005634">
    <property type="term" value="C:nucleus"/>
    <property type="evidence" value="ECO:0007669"/>
    <property type="project" value="TreeGrafter"/>
</dbReference>
<feature type="domain" description="Protein kinase" evidence="10">
    <location>
        <begin position="1"/>
        <end position="228"/>
    </location>
</feature>
<dbReference type="Gene3D" id="3.30.200.20">
    <property type="entry name" value="Phosphorylase Kinase, domain 1"/>
    <property type="match status" value="1"/>
</dbReference>
<dbReference type="InterPro" id="IPR011009">
    <property type="entry name" value="Kinase-like_dom_sf"/>
</dbReference>
<dbReference type="PANTHER" id="PTHR47634:SF9">
    <property type="entry name" value="PROTEIN KINASE DOMAIN-CONTAINING PROTEIN-RELATED"/>
    <property type="match status" value="1"/>
</dbReference>
<dbReference type="InterPro" id="IPR000719">
    <property type="entry name" value="Prot_kinase_dom"/>
</dbReference>
<reference evidence="11 12" key="1">
    <citation type="submission" date="2019-03" db="EMBL/GenBank/DDBJ databases">
        <title>Draft genome sequence of Xylaria hypoxylon DSM 108379, a ubiquitous saprotrophic-parasitic fungi on hardwood.</title>
        <authorList>
            <person name="Buettner E."/>
            <person name="Leonhardt S."/>
            <person name="Gebauer A.M."/>
            <person name="Liers C."/>
            <person name="Hofrichter M."/>
            <person name="Kellner H."/>
        </authorList>
    </citation>
    <scope>NUCLEOTIDE SEQUENCE [LARGE SCALE GENOMIC DNA]</scope>
    <source>
        <strain evidence="11 12">DSM 108379</strain>
    </source>
</reference>
<evidence type="ECO:0000313" key="11">
    <source>
        <dbReference type="EMBL" id="TGJ88268.1"/>
    </source>
</evidence>
<evidence type="ECO:0000256" key="1">
    <source>
        <dbReference type="ARBA" id="ARBA00012513"/>
    </source>
</evidence>
<evidence type="ECO:0000256" key="2">
    <source>
        <dbReference type="ARBA" id="ARBA00022527"/>
    </source>
</evidence>
<dbReference type="GO" id="GO:0004674">
    <property type="term" value="F:protein serine/threonine kinase activity"/>
    <property type="evidence" value="ECO:0007669"/>
    <property type="project" value="UniProtKB-KW"/>
</dbReference>
<keyword evidence="6" id="KW-0067">ATP-binding</keyword>
<dbReference type="EMBL" id="SKBN01000004">
    <property type="protein sequence ID" value="TGJ88268.1"/>
    <property type="molecule type" value="Genomic_DNA"/>
</dbReference>
<dbReference type="AlphaFoldDB" id="A0A4Z0Z7N2"/>
<evidence type="ECO:0000313" key="12">
    <source>
        <dbReference type="Proteomes" id="UP000297716"/>
    </source>
</evidence>
<name>A0A4Z0Z7N2_9PEZI</name>
<evidence type="ECO:0000256" key="6">
    <source>
        <dbReference type="ARBA" id="ARBA00022840"/>
    </source>
</evidence>
<dbReference type="GO" id="GO:0005524">
    <property type="term" value="F:ATP binding"/>
    <property type="evidence" value="ECO:0007669"/>
    <property type="project" value="UniProtKB-KW"/>
</dbReference>
<dbReference type="Proteomes" id="UP000297716">
    <property type="component" value="Unassembled WGS sequence"/>
</dbReference>
<dbReference type="InterPro" id="IPR051334">
    <property type="entry name" value="SRPK"/>
</dbReference>